<dbReference type="GO" id="GO:0005886">
    <property type="term" value="C:plasma membrane"/>
    <property type="evidence" value="ECO:0007669"/>
    <property type="project" value="UniProtKB-SubCell"/>
</dbReference>
<keyword evidence="6 8" id="KW-1133">Transmembrane helix</keyword>
<keyword evidence="7 8" id="KW-0472">Membrane</keyword>
<feature type="transmembrane region" description="Helical" evidence="8">
    <location>
        <begin position="53"/>
        <end position="74"/>
    </location>
</feature>
<dbReference type="RefSeq" id="WP_098143214.1">
    <property type="nucleotide sequence ID" value="NZ_CP078560.1"/>
</dbReference>
<dbReference type="CDD" id="cd06261">
    <property type="entry name" value="TM_PBP2"/>
    <property type="match status" value="1"/>
</dbReference>
<dbReference type="PANTHER" id="PTHR30183">
    <property type="entry name" value="MOLYBDENUM TRANSPORT SYSTEM PERMEASE PROTEIN MODB"/>
    <property type="match status" value="1"/>
</dbReference>
<organism evidence="10 11">
    <name type="scientific">Edwardsiella tarda</name>
    <dbReference type="NCBI Taxonomy" id="636"/>
    <lineage>
        <taxon>Bacteria</taxon>
        <taxon>Pseudomonadati</taxon>
        <taxon>Pseudomonadota</taxon>
        <taxon>Gammaproteobacteria</taxon>
        <taxon>Enterobacterales</taxon>
        <taxon>Hafniaceae</taxon>
        <taxon>Edwardsiella</taxon>
    </lineage>
</organism>
<evidence type="ECO:0000256" key="8">
    <source>
        <dbReference type="SAM" id="Phobius"/>
    </source>
</evidence>
<gene>
    <name evidence="10" type="ORF">CRM76_12530</name>
</gene>
<dbReference type="GO" id="GO:0055085">
    <property type="term" value="P:transmembrane transport"/>
    <property type="evidence" value="ECO:0007669"/>
    <property type="project" value="InterPro"/>
</dbReference>
<feature type="transmembrane region" description="Helical" evidence="8">
    <location>
        <begin position="238"/>
        <end position="262"/>
    </location>
</feature>
<dbReference type="OrthoDB" id="7852521at2"/>
<feature type="transmembrane region" description="Helical" evidence="8">
    <location>
        <begin position="503"/>
        <end position="525"/>
    </location>
</feature>
<dbReference type="InterPro" id="IPR035906">
    <property type="entry name" value="MetI-like_sf"/>
</dbReference>
<evidence type="ECO:0000256" key="3">
    <source>
        <dbReference type="ARBA" id="ARBA00022475"/>
    </source>
</evidence>
<feature type="transmembrane region" description="Helical" evidence="8">
    <location>
        <begin position="86"/>
        <end position="116"/>
    </location>
</feature>
<proteinExistence type="predicted"/>
<sequence>MSRLAIFPLLVLLAGLLPLAAMLPATLLPLQQGDLASTWQQLLHWPALGGSLLLSLLSSLGASLGALTLGLALAGRTLQQRRRHRLTPALLLAAPHIALATGLLMLVAPTGLVWRLLAPLFGWQHPPDLPLPNDPYALSLMLLLLLKETPFFYLLVLAQAERCAAAQQLSAATALGYPPSQGWWRIVVPQLLPGLRLPMFCVLAFSLSALDLALLLGPQRPYLFAQLLWQWISDGEQGALAALGALVLLLLNALALLIWFAIERVWIHYCRRPPRRHQRQMRGRIAIYWPIALGLTASAYLMLLLISLAQRWPFPLRWPQQWRYDSWLYSFNDWSGPLWHTLWIALAVNLLALPLALGTLEWYAARRRQPGAWLLLPLLLPQMGLIFGLQLFAAHYHWLGRYPVVIYGQLLFVTPYYLLTLSGPWLRFDQRQIRVALALGQTPWRAFYRVKLPQLMPALLLALAFGVAVSVGLYLPTLGLGAGRLPTLATETVAYASGIDRRLAAIGALWQTLLPLPAFLLALWLPLRGVRGSSRHDFP</sequence>
<dbReference type="SUPFAM" id="SSF161098">
    <property type="entry name" value="MetI-like"/>
    <property type="match status" value="2"/>
</dbReference>
<evidence type="ECO:0000256" key="6">
    <source>
        <dbReference type="ARBA" id="ARBA00022989"/>
    </source>
</evidence>
<evidence type="ECO:0000256" key="2">
    <source>
        <dbReference type="ARBA" id="ARBA00022448"/>
    </source>
</evidence>
<evidence type="ECO:0000256" key="7">
    <source>
        <dbReference type="ARBA" id="ARBA00023136"/>
    </source>
</evidence>
<feature type="transmembrane region" description="Helical" evidence="8">
    <location>
        <begin position="197"/>
        <end position="218"/>
    </location>
</feature>
<reference evidence="11" key="1">
    <citation type="submission" date="2017-09" db="EMBL/GenBank/DDBJ databases">
        <title>FDA dAtabase for Regulatory Grade micrObial Sequences (FDA-ARGOS): Supporting development and validation of Infectious Disease Dx tests.</title>
        <authorList>
            <person name="Goldberg B."/>
            <person name="Campos J."/>
            <person name="Tallon L."/>
            <person name="Sadzewicz L."/>
            <person name="Ott S."/>
            <person name="Zhao X."/>
            <person name="Nagaraj S."/>
            <person name="Vavikolanu K."/>
            <person name="Aluvathingal J."/>
            <person name="Nadendla S."/>
            <person name="Geyer C."/>
            <person name="Sichtig H."/>
        </authorList>
    </citation>
    <scope>NUCLEOTIDE SEQUENCE [LARGE SCALE GENOMIC DNA]</scope>
    <source>
        <strain evidence="11">FDAARGOS_370</strain>
    </source>
</reference>
<evidence type="ECO:0000256" key="5">
    <source>
        <dbReference type="ARBA" id="ARBA00022692"/>
    </source>
</evidence>
<keyword evidence="4" id="KW-0997">Cell inner membrane</keyword>
<feature type="transmembrane region" description="Helical" evidence="8">
    <location>
        <begin position="338"/>
        <end position="360"/>
    </location>
</feature>
<dbReference type="Gene3D" id="1.10.3720.10">
    <property type="entry name" value="MetI-like"/>
    <property type="match status" value="2"/>
</dbReference>
<dbReference type="EMBL" id="PDDV01000013">
    <property type="protein sequence ID" value="PEH72693.1"/>
    <property type="molecule type" value="Genomic_DNA"/>
</dbReference>
<evidence type="ECO:0000313" key="11">
    <source>
        <dbReference type="Proteomes" id="UP000219788"/>
    </source>
</evidence>
<evidence type="ECO:0000259" key="9">
    <source>
        <dbReference type="PROSITE" id="PS50928"/>
    </source>
</evidence>
<keyword evidence="3" id="KW-1003">Cell membrane</keyword>
<feature type="domain" description="ABC transmembrane type-1" evidence="9">
    <location>
        <begin position="48"/>
        <end position="258"/>
    </location>
</feature>
<feature type="transmembrane region" description="Helical" evidence="8">
    <location>
        <begin position="136"/>
        <end position="158"/>
    </location>
</feature>
<keyword evidence="5 8" id="KW-0812">Transmembrane</keyword>
<evidence type="ECO:0000313" key="10">
    <source>
        <dbReference type="EMBL" id="PEH72693.1"/>
    </source>
</evidence>
<comment type="caution">
    <text evidence="10">The sequence shown here is derived from an EMBL/GenBank/DDBJ whole genome shotgun (WGS) entry which is preliminary data.</text>
</comment>
<feature type="transmembrane region" description="Helical" evidence="8">
    <location>
        <begin position="455"/>
        <end position="475"/>
    </location>
</feature>
<feature type="transmembrane region" description="Helical" evidence="8">
    <location>
        <begin position="372"/>
        <end position="398"/>
    </location>
</feature>
<dbReference type="Proteomes" id="UP000219788">
    <property type="component" value="Unassembled WGS sequence"/>
</dbReference>
<accession>A0A2A7U376</accession>
<evidence type="ECO:0000256" key="1">
    <source>
        <dbReference type="ARBA" id="ARBA00004429"/>
    </source>
</evidence>
<feature type="transmembrane region" description="Helical" evidence="8">
    <location>
        <begin position="404"/>
        <end position="426"/>
    </location>
</feature>
<feature type="domain" description="ABC transmembrane type-1" evidence="9">
    <location>
        <begin position="338"/>
        <end position="522"/>
    </location>
</feature>
<comment type="subcellular location">
    <subcellularLocation>
        <location evidence="1">Cell inner membrane</location>
        <topology evidence="1">Multi-pass membrane protein</topology>
    </subcellularLocation>
</comment>
<dbReference type="InterPro" id="IPR000515">
    <property type="entry name" value="MetI-like"/>
</dbReference>
<feature type="transmembrane region" description="Helical" evidence="8">
    <location>
        <begin position="285"/>
        <end position="309"/>
    </location>
</feature>
<evidence type="ECO:0000256" key="4">
    <source>
        <dbReference type="ARBA" id="ARBA00022519"/>
    </source>
</evidence>
<dbReference type="STRING" id="636.AAW15_08005"/>
<dbReference type="PROSITE" id="PS50928">
    <property type="entry name" value="ABC_TM1"/>
    <property type="match status" value="2"/>
</dbReference>
<dbReference type="PANTHER" id="PTHR30183:SF6">
    <property type="entry name" value="INNER MEMBRANE ABC TRANSPORTER PERMEASE PROTEIN YNJC"/>
    <property type="match status" value="1"/>
</dbReference>
<keyword evidence="2" id="KW-0813">Transport</keyword>
<dbReference type="AlphaFoldDB" id="A0A2A7U376"/>
<protein>
    <submittedName>
        <fullName evidence="10">ABC transporter permease</fullName>
    </submittedName>
</protein>
<name>A0A2A7U376_EDWTA</name>